<evidence type="ECO:0000259" key="1">
    <source>
        <dbReference type="Pfam" id="PF08402"/>
    </source>
</evidence>
<dbReference type="GO" id="GO:0043190">
    <property type="term" value="C:ATP-binding cassette (ABC) transporter complex"/>
    <property type="evidence" value="ECO:0007669"/>
    <property type="project" value="InterPro"/>
</dbReference>
<reference evidence="2" key="1">
    <citation type="journal article" date="2020" name="mSystems">
        <title>Genome- and Community-Level Interaction Insights into Carbon Utilization and Element Cycling Functions of Hydrothermarchaeota in Hydrothermal Sediment.</title>
        <authorList>
            <person name="Zhou Z."/>
            <person name="Liu Y."/>
            <person name="Xu W."/>
            <person name="Pan J."/>
            <person name="Luo Z.H."/>
            <person name="Li M."/>
        </authorList>
    </citation>
    <scope>NUCLEOTIDE SEQUENCE [LARGE SCALE GENOMIC DNA]</scope>
    <source>
        <strain evidence="2">HyVt-26</strain>
    </source>
</reference>
<dbReference type="Pfam" id="PF08402">
    <property type="entry name" value="TOBE_2"/>
    <property type="match status" value="1"/>
</dbReference>
<dbReference type="AlphaFoldDB" id="A0A831NT97"/>
<evidence type="ECO:0000313" key="2">
    <source>
        <dbReference type="EMBL" id="HDK37762.1"/>
    </source>
</evidence>
<dbReference type="InterPro" id="IPR008995">
    <property type="entry name" value="Mo/tungstate-bd_C_term_dom"/>
</dbReference>
<dbReference type="SUPFAM" id="SSF50331">
    <property type="entry name" value="MOP-like"/>
    <property type="match status" value="1"/>
</dbReference>
<protein>
    <submittedName>
        <fullName evidence="2">TOBE domain-containing protein</fullName>
    </submittedName>
</protein>
<sequence>MVVDRAFRGSKFLYTLRMPSGMELLCLVPSHHNHRIGEFIGIRLAFDHLVIFPQSPEQ</sequence>
<accession>A0A831NT97</accession>
<dbReference type="Proteomes" id="UP000885822">
    <property type="component" value="Unassembled WGS sequence"/>
</dbReference>
<name>A0A831NT97_9GAMM</name>
<dbReference type="GO" id="GO:0022857">
    <property type="term" value="F:transmembrane transporter activity"/>
    <property type="evidence" value="ECO:0007669"/>
    <property type="project" value="InterPro"/>
</dbReference>
<dbReference type="EMBL" id="DRCV01000087">
    <property type="protein sequence ID" value="HDK37762.1"/>
    <property type="molecule type" value="Genomic_DNA"/>
</dbReference>
<organism evidence="2">
    <name type="scientific">Thiolapillus brandeum</name>
    <dbReference type="NCBI Taxonomy" id="1076588"/>
    <lineage>
        <taxon>Bacteria</taxon>
        <taxon>Pseudomonadati</taxon>
        <taxon>Pseudomonadota</taxon>
        <taxon>Gammaproteobacteria</taxon>
        <taxon>Chromatiales</taxon>
        <taxon>Sedimenticolaceae</taxon>
        <taxon>Thiolapillus</taxon>
    </lineage>
</organism>
<proteinExistence type="predicted"/>
<dbReference type="InterPro" id="IPR013611">
    <property type="entry name" value="Transp-assoc_OB_typ2"/>
</dbReference>
<feature type="domain" description="Transport-associated OB type 2" evidence="1">
    <location>
        <begin position="2"/>
        <end position="52"/>
    </location>
</feature>
<gene>
    <name evidence="2" type="ORF">ENG92_01935</name>
</gene>
<dbReference type="GO" id="GO:0005524">
    <property type="term" value="F:ATP binding"/>
    <property type="evidence" value="ECO:0007669"/>
    <property type="project" value="InterPro"/>
</dbReference>
<comment type="caution">
    <text evidence="2">The sequence shown here is derived from an EMBL/GenBank/DDBJ whole genome shotgun (WGS) entry which is preliminary data.</text>
</comment>